<dbReference type="EMBL" id="JAPEVG010000320">
    <property type="protein sequence ID" value="KAJ8468808.1"/>
    <property type="molecule type" value="Genomic_DNA"/>
</dbReference>
<reference evidence="1" key="1">
    <citation type="submission" date="2022-11" db="EMBL/GenBank/DDBJ databases">
        <title>Genome Sequence of Cubamyces cubensis.</title>
        <authorList>
            <person name="Buettner E."/>
        </authorList>
    </citation>
    <scope>NUCLEOTIDE SEQUENCE</scope>
    <source>
        <strain evidence="1">MPL-01</strain>
    </source>
</reference>
<dbReference type="SUPFAM" id="SSF50370">
    <property type="entry name" value="Ricin B-like lectins"/>
    <property type="match status" value="1"/>
</dbReference>
<keyword evidence="2" id="KW-1185">Reference proteome</keyword>
<dbReference type="Proteomes" id="UP001215151">
    <property type="component" value="Unassembled WGS sequence"/>
</dbReference>
<dbReference type="AlphaFoldDB" id="A0AAD7TLD7"/>
<proteinExistence type="predicted"/>
<dbReference type="InterPro" id="IPR035992">
    <property type="entry name" value="Ricin_B-like_lectins"/>
</dbReference>
<evidence type="ECO:0008006" key="3">
    <source>
        <dbReference type="Google" id="ProtNLM"/>
    </source>
</evidence>
<accession>A0AAD7TLD7</accession>
<dbReference type="Gene3D" id="2.80.10.50">
    <property type="match status" value="2"/>
</dbReference>
<name>A0AAD7TLD7_9APHY</name>
<evidence type="ECO:0000313" key="2">
    <source>
        <dbReference type="Proteomes" id="UP001215151"/>
    </source>
</evidence>
<organism evidence="1 2">
    <name type="scientific">Trametes cubensis</name>
    <dbReference type="NCBI Taxonomy" id="1111947"/>
    <lineage>
        <taxon>Eukaryota</taxon>
        <taxon>Fungi</taxon>
        <taxon>Dikarya</taxon>
        <taxon>Basidiomycota</taxon>
        <taxon>Agaricomycotina</taxon>
        <taxon>Agaricomycetes</taxon>
        <taxon>Polyporales</taxon>
        <taxon>Polyporaceae</taxon>
        <taxon>Trametes</taxon>
    </lineage>
</organism>
<sequence length="439" mass="47740">MSKSFIAPGNKYMLVNSLYGTAITLVDEDGAPTLAVEELHYGDNQLWEFVETGQPTGRAIKCCKRPGNGKPLYLGVKGKLKSETSIVPSAVALTWSIKLFDGHGLYISWPESVFSIGVEGSWVSGEEIYKVSIEKSANSRDGKLPSRSSLWHFSSIGLADPLPQGCPEPAKRSNDNLIAQTGGQCLPNTAIHTLTNAQHKTALELHQPSSLVKCGPADGGAKQQWRFIPLGAGYIIESRTKSPNGEPLYLVVDGHAQPGAQVIVSRYPASWRVEYDKSSVRLFWPTTNLVASVQRAEAADSVVLAEFSTGPSSIWEDEAVAEVESCAKTDRRSGTNLADPVGVRYSQAPALTTLEHTSIPPSPLLMLSDFSWFADGRCRGPGEEAVVCKWLVTSDWFVCIPFLHASAFRAYITESVRTDLRDLKPEPEAWATDAWEAGT</sequence>
<evidence type="ECO:0000313" key="1">
    <source>
        <dbReference type="EMBL" id="KAJ8468808.1"/>
    </source>
</evidence>
<gene>
    <name evidence="1" type="ORF">ONZ51_g9409</name>
</gene>
<protein>
    <recommendedName>
        <fullName evidence="3">Ricin B lectin domain-containing protein</fullName>
    </recommendedName>
</protein>
<comment type="caution">
    <text evidence="1">The sequence shown here is derived from an EMBL/GenBank/DDBJ whole genome shotgun (WGS) entry which is preliminary data.</text>
</comment>